<name>A0A317QBR2_9GAMM</name>
<keyword evidence="1" id="KW-0677">Repeat</keyword>
<dbReference type="Gene3D" id="1.25.40.10">
    <property type="entry name" value="Tetratricopeptide repeat domain"/>
    <property type="match status" value="3"/>
</dbReference>
<reference evidence="4 5" key="1">
    <citation type="submission" date="2018-05" db="EMBL/GenBank/DDBJ databases">
        <title>Freshwater and sediment microbial communities from various areas in North America, analyzing microbe dynamics in response to fracking.</title>
        <authorList>
            <person name="Lamendella R."/>
        </authorList>
    </citation>
    <scope>NUCLEOTIDE SEQUENCE [LARGE SCALE GENOMIC DNA]</scope>
    <source>
        <strain evidence="4 5">125B1</strain>
    </source>
</reference>
<dbReference type="PANTHER" id="PTHR44943">
    <property type="entry name" value="CELLULOSE SYNTHASE OPERON PROTEIN C"/>
    <property type="match status" value="1"/>
</dbReference>
<dbReference type="InterPro" id="IPR012668">
    <property type="entry name" value="CHP02466"/>
</dbReference>
<dbReference type="Gene3D" id="2.60.120.620">
    <property type="entry name" value="q2cbj1_9rhob like domain"/>
    <property type="match status" value="1"/>
</dbReference>
<dbReference type="InterPro" id="IPR011990">
    <property type="entry name" value="TPR-like_helical_dom_sf"/>
</dbReference>
<proteinExistence type="predicted"/>
<dbReference type="Pfam" id="PF13181">
    <property type="entry name" value="TPR_8"/>
    <property type="match status" value="1"/>
</dbReference>
<evidence type="ECO:0000256" key="1">
    <source>
        <dbReference type="ARBA" id="ARBA00022737"/>
    </source>
</evidence>
<evidence type="ECO:0000313" key="5">
    <source>
        <dbReference type="Proteomes" id="UP000246964"/>
    </source>
</evidence>
<feature type="repeat" description="TPR" evidence="3">
    <location>
        <begin position="276"/>
        <end position="309"/>
    </location>
</feature>
<dbReference type="Pfam" id="PF14559">
    <property type="entry name" value="TPR_19"/>
    <property type="match status" value="1"/>
</dbReference>
<dbReference type="InterPro" id="IPR019734">
    <property type="entry name" value="TPR_rpt"/>
</dbReference>
<dbReference type="Proteomes" id="UP000246964">
    <property type="component" value="Unassembled WGS sequence"/>
</dbReference>
<evidence type="ECO:0000256" key="3">
    <source>
        <dbReference type="PROSITE-ProRule" id="PRU00339"/>
    </source>
</evidence>
<organism evidence="4 5">
    <name type="scientific">Pseudidiomarina maritima</name>
    <dbReference type="NCBI Taxonomy" id="519453"/>
    <lineage>
        <taxon>Bacteria</taxon>
        <taxon>Pseudomonadati</taxon>
        <taxon>Pseudomonadota</taxon>
        <taxon>Gammaproteobacteria</taxon>
        <taxon>Alteromonadales</taxon>
        <taxon>Idiomarinaceae</taxon>
        <taxon>Pseudidiomarina</taxon>
    </lineage>
</organism>
<dbReference type="OrthoDB" id="549777at2"/>
<dbReference type="PANTHER" id="PTHR44943:SF4">
    <property type="entry name" value="TPR REPEAT-CONTAINING PROTEIN MJ0798"/>
    <property type="match status" value="1"/>
</dbReference>
<keyword evidence="5" id="KW-1185">Reference proteome</keyword>
<dbReference type="RefSeq" id="WP_110076081.1">
    <property type="nucleotide sequence ID" value="NZ_QGTT01000008.1"/>
</dbReference>
<feature type="repeat" description="TPR" evidence="3">
    <location>
        <begin position="109"/>
        <end position="142"/>
    </location>
</feature>
<dbReference type="AlphaFoldDB" id="A0A317QBR2"/>
<evidence type="ECO:0000256" key="2">
    <source>
        <dbReference type="ARBA" id="ARBA00022803"/>
    </source>
</evidence>
<accession>A0A317QBR2</accession>
<dbReference type="EMBL" id="QGTT01000008">
    <property type="protein sequence ID" value="PWW12220.1"/>
    <property type="molecule type" value="Genomic_DNA"/>
</dbReference>
<sequence>MKRSQQPQAMLQQALTLYQQQQYQAALPLLQQLSQQLPEQPLVWHVQALTLRKLGQLTAAAQSFTRALKIAPKHHEILNNYGNLLRQQQQYGQAQQQFRLALQAQPNFFEARYNLGLTALAQQQLDDALAAFLTVLKQQPQHTQARLAAAEAYRLQGRVQQALELLQQSFHAQSVAFLRQRALAFFALDEVDLAYADMRAALALQPRQLALHETFSDMRWLQQDSDWLGSYHEQLAAHNDWHDLRLALTHRLIKAEQFELAEQALQPLLQLDSVPASVWLLQGHLKRMQGQLSRAEDYLQQALSLQPEHQEALYEMFVTQLGQQNYSECLQLSQKLVALAPGHQGWWAMRATALKASGDWQGYQRLYDFARFVRPFALTTAVDGGLSDFNQRLLTKLEPLHTQKQHPLQQSLRSGTQTDGQLFLNQDEDIQALKQQISAAVTQYIAELPDDPEHPFLKRKSGRFKYTGAWSVRLNCSGFHRNHYHSEGWISGCFYVSIPKAVNHEGHGWIKFGQAQLDPTYMDEPDYIVKPQAGVVVLFPSMMWHGTVPFADDEYRVTVAFDLVPEE</sequence>
<dbReference type="Pfam" id="PF13759">
    <property type="entry name" value="2OG-FeII_Oxy_5"/>
    <property type="match status" value="1"/>
</dbReference>
<dbReference type="InterPro" id="IPR051685">
    <property type="entry name" value="Ycf3/AcsC/BcsC/TPR_MFPF"/>
</dbReference>
<dbReference type="Pfam" id="PF13432">
    <property type="entry name" value="TPR_16"/>
    <property type="match status" value="2"/>
</dbReference>
<comment type="caution">
    <text evidence="4">The sequence shown here is derived from an EMBL/GenBank/DDBJ whole genome shotgun (WGS) entry which is preliminary data.</text>
</comment>
<gene>
    <name evidence="4" type="ORF">DET45_10852</name>
</gene>
<feature type="repeat" description="TPR" evidence="3">
    <location>
        <begin position="75"/>
        <end position="108"/>
    </location>
</feature>
<keyword evidence="2 3" id="KW-0802">TPR repeat</keyword>
<feature type="repeat" description="TPR" evidence="3">
    <location>
        <begin position="41"/>
        <end position="74"/>
    </location>
</feature>
<protein>
    <submittedName>
        <fullName evidence="4">Tfp pilus assembly protein PilF</fullName>
    </submittedName>
</protein>
<evidence type="ECO:0000313" key="4">
    <source>
        <dbReference type="EMBL" id="PWW12220.1"/>
    </source>
</evidence>
<dbReference type="PROSITE" id="PS50005">
    <property type="entry name" value="TPR"/>
    <property type="match status" value="4"/>
</dbReference>
<dbReference type="SMART" id="SM00028">
    <property type="entry name" value="TPR"/>
    <property type="match status" value="6"/>
</dbReference>
<dbReference type="SUPFAM" id="SSF48452">
    <property type="entry name" value="TPR-like"/>
    <property type="match status" value="2"/>
</dbReference>